<reference evidence="1" key="1">
    <citation type="submission" date="2019-10" db="EMBL/GenBank/DDBJ databases">
        <authorList>
            <consortium name="DOE Joint Genome Institute"/>
            <person name="Kuo A."/>
            <person name="Miyauchi S."/>
            <person name="Kiss E."/>
            <person name="Drula E."/>
            <person name="Kohler A."/>
            <person name="Sanchez-Garcia M."/>
            <person name="Andreopoulos B."/>
            <person name="Barry K.W."/>
            <person name="Bonito G."/>
            <person name="Buee M."/>
            <person name="Carver A."/>
            <person name="Chen C."/>
            <person name="Cichocki N."/>
            <person name="Clum A."/>
            <person name="Culley D."/>
            <person name="Crous P.W."/>
            <person name="Fauchery L."/>
            <person name="Girlanda M."/>
            <person name="Hayes R."/>
            <person name="Keri Z."/>
            <person name="Labutti K."/>
            <person name="Lipzen A."/>
            <person name="Lombard V."/>
            <person name="Magnuson J."/>
            <person name="Maillard F."/>
            <person name="Morin E."/>
            <person name="Murat C."/>
            <person name="Nolan M."/>
            <person name="Ohm R."/>
            <person name="Pangilinan J."/>
            <person name="Pereira M."/>
            <person name="Perotto S."/>
            <person name="Peter M."/>
            <person name="Riley R."/>
            <person name="Sitrit Y."/>
            <person name="Stielow B."/>
            <person name="Szollosi G."/>
            <person name="Zifcakova L."/>
            <person name="Stursova M."/>
            <person name="Spatafora J.W."/>
            <person name="Tedersoo L."/>
            <person name="Vaario L.-M."/>
            <person name="Yamada A."/>
            <person name="Yan M."/>
            <person name="Wang P."/>
            <person name="Xu J."/>
            <person name="Bruns T."/>
            <person name="Baldrian P."/>
            <person name="Vilgalys R."/>
            <person name="Henrissat B."/>
            <person name="Grigoriev I.V."/>
            <person name="Hibbett D."/>
            <person name="Nagy L.G."/>
            <person name="Martin F.M."/>
        </authorList>
    </citation>
    <scope>NUCLEOTIDE SEQUENCE</scope>
    <source>
        <strain evidence="1">P2</strain>
    </source>
</reference>
<dbReference type="EMBL" id="MU118161">
    <property type="protein sequence ID" value="KAF9644080.1"/>
    <property type="molecule type" value="Genomic_DNA"/>
</dbReference>
<accession>A0ACB6Z2Z5</accession>
<gene>
    <name evidence="1" type="ORF">BDM02DRAFT_1228199</name>
</gene>
<organism evidence="1 2">
    <name type="scientific">Thelephora ganbajun</name>
    <name type="common">Ganba fungus</name>
    <dbReference type="NCBI Taxonomy" id="370292"/>
    <lineage>
        <taxon>Eukaryota</taxon>
        <taxon>Fungi</taxon>
        <taxon>Dikarya</taxon>
        <taxon>Basidiomycota</taxon>
        <taxon>Agaricomycotina</taxon>
        <taxon>Agaricomycetes</taxon>
        <taxon>Thelephorales</taxon>
        <taxon>Thelephoraceae</taxon>
        <taxon>Thelephora</taxon>
    </lineage>
</organism>
<sequence>METLVDDVVPAKFNIPSNAKVLTQRLSDNIKAVRESDTTADRRMLRDDATAFTKTVILLCNTFKNQRTEGPLSTDLRANMILLMSATESVVLLHVSSFSPSTSRSYSPLISTGSGFGLSTPSFGASFSPSLTTGGSGEDTKDFRVGSGITATKGALQPNNSRPGLYNSSAATPRAQVPYQGFGVPLFMRFDSKGGYGGLMSGDES</sequence>
<dbReference type="Proteomes" id="UP000886501">
    <property type="component" value="Unassembled WGS sequence"/>
</dbReference>
<comment type="caution">
    <text evidence="1">The sequence shown here is derived from an EMBL/GenBank/DDBJ whole genome shotgun (WGS) entry which is preliminary data.</text>
</comment>
<keyword evidence="2" id="KW-1185">Reference proteome</keyword>
<evidence type="ECO:0000313" key="1">
    <source>
        <dbReference type="EMBL" id="KAF9644080.1"/>
    </source>
</evidence>
<proteinExistence type="predicted"/>
<reference evidence="1" key="2">
    <citation type="journal article" date="2020" name="Nat. Commun.">
        <title>Large-scale genome sequencing of mycorrhizal fungi provides insights into the early evolution of symbiotic traits.</title>
        <authorList>
            <person name="Miyauchi S."/>
            <person name="Kiss E."/>
            <person name="Kuo A."/>
            <person name="Drula E."/>
            <person name="Kohler A."/>
            <person name="Sanchez-Garcia M."/>
            <person name="Morin E."/>
            <person name="Andreopoulos B."/>
            <person name="Barry K.W."/>
            <person name="Bonito G."/>
            <person name="Buee M."/>
            <person name="Carver A."/>
            <person name="Chen C."/>
            <person name="Cichocki N."/>
            <person name="Clum A."/>
            <person name="Culley D."/>
            <person name="Crous P.W."/>
            <person name="Fauchery L."/>
            <person name="Girlanda M."/>
            <person name="Hayes R.D."/>
            <person name="Keri Z."/>
            <person name="LaButti K."/>
            <person name="Lipzen A."/>
            <person name="Lombard V."/>
            <person name="Magnuson J."/>
            <person name="Maillard F."/>
            <person name="Murat C."/>
            <person name="Nolan M."/>
            <person name="Ohm R.A."/>
            <person name="Pangilinan J."/>
            <person name="Pereira M.F."/>
            <person name="Perotto S."/>
            <person name="Peter M."/>
            <person name="Pfister S."/>
            <person name="Riley R."/>
            <person name="Sitrit Y."/>
            <person name="Stielow J.B."/>
            <person name="Szollosi G."/>
            <person name="Zifcakova L."/>
            <person name="Stursova M."/>
            <person name="Spatafora J.W."/>
            <person name="Tedersoo L."/>
            <person name="Vaario L.M."/>
            <person name="Yamada A."/>
            <person name="Yan M."/>
            <person name="Wang P."/>
            <person name="Xu J."/>
            <person name="Bruns T."/>
            <person name="Baldrian P."/>
            <person name="Vilgalys R."/>
            <person name="Dunand C."/>
            <person name="Henrissat B."/>
            <person name="Grigoriev I.V."/>
            <person name="Hibbett D."/>
            <person name="Nagy L.G."/>
            <person name="Martin F.M."/>
        </authorList>
    </citation>
    <scope>NUCLEOTIDE SEQUENCE</scope>
    <source>
        <strain evidence="1">P2</strain>
    </source>
</reference>
<protein>
    <submittedName>
        <fullName evidence="1">Uncharacterized protein</fullName>
    </submittedName>
</protein>
<evidence type="ECO:0000313" key="2">
    <source>
        <dbReference type="Proteomes" id="UP000886501"/>
    </source>
</evidence>
<name>A0ACB6Z2Z5_THEGA</name>